<dbReference type="InterPro" id="IPR050736">
    <property type="entry name" value="Sensor_HK_Regulatory"/>
</dbReference>
<dbReference type="EC" id="2.7.13.3" evidence="2"/>
<name>E0U536_GLOV7</name>
<evidence type="ECO:0000256" key="3">
    <source>
        <dbReference type="ARBA" id="ARBA00022553"/>
    </source>
</evidence>
<dbReference type="SMART" id="SM00388">
    <property type="entry name" value="HisKA"/>
    <property type="match status" value="1"/>
</dbReference>
<keyword evidence="4" id="KW-0808">Transferase</keyword>
<dbReference type="CDD" id="cd00082">
    <property type="entry name" value="HisKA"/>
    <property type="match status" value="1"/>
</dbReference>
<dbReference type="PRINTS" id="PR00344">
    <property type="entry name" value="BCTRLSENSOR"/>
</dbReference>
<keyword evidence="6" id="KW-0902">Two-component regulatory system</keyword>
<reference evidence="9" key="1">
    <citation type="journal article" date="2011" name="MBio">
        <title>Novel metabolic attributes of the genus Cyanothece, comprising a group of unicellular nitrogen-fixing Cyanobacteria.</title>
        <authorList>
            <person name="Bandyopadhyay A."/>
            <person name="Elvitigala T."/>
            <person name="Welsh E."/>
            <person name="Stockel J."/>
            <person name="Liberton M."/>
            <person name="Min H."/>
            <person name="Sherman L.A."/>
            <person name="Pakrasi H.B."/>
        </authorList>
    </citation>
    <scope>NUCLEOTIDE SEQUENCE [LARGE SCALE GENOMIC DNA]</scope>
    <source>
        <strain evidence="9">PCC 7822</strain>
    </source>
</reference>
<dbReference type="EMBL" id="CP002198">
    <property type="protein sequence ID" value="ADN12315.1"/>
    <property type="molecule type" value="Genomic_DNA"/>
</dbReference>
<feature type="domain" description="Histidine kinase" evidence="7">
    <location>
        <begin position="145"/>
        <end position="372"/>
    </location>
</feature>
<evidence type="ECO:0000256" key="4">
    <source>
        <dbReference type="ARBA" id="ARBA00022679"/>
    </source>
</evidence>
<evidence type="ECO:0000313" key="9">
    <source>
        <dbReference type="Proteomes" id="UP000008206"/>
    </source>
</evidence>
<evidence type="ECO:0000256" key="5">
    <source>
        <dbReference type="ARBA" id="ARBA00022777"/>
    </source>
</evidence>
<dbReference type="PANTHER" id="PTHR43711:SF26">
    <property type="entry name" value="SENSOR HISTIDINE KINASE RCSC"/>
    <property type="match status" value="1"/>
</dbReference>
<dbReference type="Proteomes" id="UP000008206">
    <property type="component" value="Chromosome"/>
</dbReference>
<accession>E0U536</accession>
<dbReference type="GO" id="GO:0000155">
    <property type="term" value="F:phosphorelay sensor kinase activity"/>
    <property type="evidence" value="ECO:0007669"/>
    <property type="project" value="InterPro"/>
</dbReference>
<dbReference type="SUPFAM" id="SSF52172">
    <property type="entry name" value="CheY-like"/>
    <property type="match status" value="1"/>
</dbReference>
<dbReference type="KEGG" id="cyj:Cyan7822_0268"/>
<dbReference type="STRING" id="497965.Cyan7822_0268"/>
<evidence type="ECO:0000256" key="1">
    <source>
        <dbReference type="ARBA" id="ARBA00000085"/>
    </source>
</evidence>
<evidence type="ECO:0000256" key="2">
    <source>
        <dbReference type="ARBA" id="ARBA00012438"/>
    </source>
</evidence>
<dbReference type="InterPro" id="IPR003661">
    <property type="entry name" value="HisK_dim/P_dom"/>
</dbReference>
<dbReference type="InterPro" id="IPR003594">
    <property type="entry name" value="HATPase_dom"/>
</dbReference>
<dbReference type="eggNOG" id="COG3706">
    <property type="taxonomic scope" value="Bacteria"/>
</dbReference>
<sequence>MVEVKDHILLMVSQSENRRLLTDLLKTEYSLLFFVNEKSLSQDFDLCIVDGLALKRYQCQLQARREASEPVFLPFVLLISRPQMKIINDVLPAQVDEALVIPIEKVELLGRLKALLRSRRLTLELKAANEQLQHLNAFKSRFLSMASHDLRSPLSAISASAQLLQNHYHKLSRDKQERILQLMHSGVKRMTQLLNDIVIINQAEEGKLTFHPSFFNLDQFCQELVEQFQMASGSRHQIEFMSVTDSKTDHFKLFNSDFKVYMDKNLLYHIFSNLLDNAIKYSPDGGIISCKLIYQEHQVICQIKDPGIGIPLEKQQKLFEAFVRGDNVEKIRGTGLGLSIVKQCVELHGGTIACESQINLGTTFIVTLPYGYEKFH</sequence>
<dbReference type="InterPro" id="IPR036097">
    <property type="entry name" value="HisK_dim/P_sf"/>
</dbReference>
<organism evidence="8 9">
    <name type="scientific">Gloeothece verrucosa (strain PCC 7822)</name>
    <name type="common">Cyanothece sp. (strain PCC 7822)</name>
    <dbReference type="NCBI Taxonomy" id="497965"/>
    <lineage>
        <taxon>Bacteria</taxon>
        <taxon>Bacillati</taxon>
        <taxon>Cyanobacteriota</taxon>
        <taxon>Cyanophyceae</taxon>
        <taxon>Oscillatoriophycideae</taxon>
        <taxon>Chroococcales</taxon>
        <taxon>Aphanothecaceae</taxon>
        <taxon>Gloeothece</taxon>
        <taxon>Gloeothece verrucosa</taxon>
    </lineage>
</organism>
<dbReference type="Pfam" id="PF02518">
    <property type="entry name" value="HATPase_c"/>
    <property type="match status" value="1"/>
</dbReference>
<evidence type="ECO:0000313" key="8">
    <source>
        <dbReference type="EMBL" id="ADN12315.1"/>
    </source>
</evidence>
<dbReference type="Gene3D" id="1.10.287.130">
    <property type="match status" value="1"/>
</dbReference>
<dbReference type="Pfam" id="PF00512">
    <property type="entry name" value="HisKA"/>
    <property type="match status" value="1"/>
</dbReference>
<protein>
    <recommendedName>
        <fullName evidence="2">histidine kinase</fullName>
        <ecNumber evidence="2">2.7.13.3</ecNumber>
    </recommendedName>
</protein>
<dbReference type="FunFam" id="3.30.565.10:FF:000006">
    <property type="entry name" value="Sensor histidine kinase WalK"/>
    <property type="match status" value="1"/>
</dbReference>
<dbReference type="InterPro" id="IPR004358">
    <property type="entry name" value="Sig_transdc_His_kin-like_C"/>
</dbReference>
<dbReference type="SUPFAM" id="SSF47384">
    <property type="entry name" value="Homodimeric domain of signal transducing histidine kinase"/>
    <property type="match status" value="1"/>
</dbReference>
<keyword evidence="9" id="KW-1185">Reference proteome</keyword>
<dbReference type="InterPro" id="IPR005467">
    <property type="entry name" value="His_kinase_dom"/>
</dbReference>
<dbReference type="Gene3D" id="3.30.565.10">
    <property type="entry name" value="Histidine kinase-like ATPase, C-terminal domain"/>
    <property type="match status" value="1"/>
</dbReference>
<dbReference type="InterPro" id="IPR011006">
    <property type="entry name" value="CheY-like_superfamily"/>
</dbReference>
<dbReference type="AlphaFoldDB" id="E0U536"/>
<evidence type="ECO:0000259" key="7">
    <source>
        <dbReference type="PROSITE" id="PS50109"/>
    </source>
</evidence>
<dbReference type="SMART" id="SM00387">
    <property type="entry name" value="HATPase_c"/>
    <property type="match status" value="1"/>
</dbReference>
<dbReference type="PROSITE" id="PS50109">
    <property type="entry name" value="HIS_KIN"/>
    <property type="match status" value="1"/>
</dbReference>
<comment type="catalytic activity">
    <reaction evidence="1">
        <text>ATP + protein L-histidine = ADP + protein N-phospho-L-histidine.</text>
        <dbReference type="EC" id="2.7.13.3"/>
    </reaction>
</comment>
<dbReference type="PANTHER" id="PTHR43711">
    <property type="entry name" value="TWO-COMPONENT HISTIDINE KINASE"/>
    <property type="match status" value="1"/>
</dbReference>
<dbReference type="eggNOG" id="COG2205">
    <property type="taxonomic scope" value="Bacteria"/>
</dbReference>
<dbReference type="CDD" id="cd00075">
    <property type="entry name" value="HATPase"/>
    <property type="match status" value="1"/>
</dbReference>
<dbReference type="OrthoDB" id="509491at2"/>
<keyword evidence="3" id="KW-0597">Phosphoprotein</keyword>
<keyword evidence="5 8" id="KW-0418">Kinase</keyword>
<evidence type="ECO:0000256" key="6">
    <source>
        <dbReference type="ARBA" id="ARBA00023012"/>
    </source>
</evidence>
<dbReference type="HOGENOM" id="CLU_000445_114_72_3"/>
<dbReference type="InterPro" id="IPR036890">
    <property type="entry name" value="HATPase_C_sf"/>
</dbReference>
<dbReference type="SUPFAM" id="SSF55874">
    <property type="entry name" value="ATPase domain of HSP90 chaperone/DNA topoisomerase II/histidine kinase"/>
    <property type="match status" value="1"/>
</dbReference>
<gene>
    <name evidence="8" type="ordered locus">Cyan7822_0268</name>
</gene>
<proteinExistence type="predicted"/>
<dbReference type="RefSeq" id="WP_013320425.1">
    <property type="nucleotide sequence ID" value="NC_014501.1"/>
</dbReference>